<feature type="active site" description="Proton acceptor" evidence="2">
    <location>
        <position position="103"/>
    </location>
</feature>
<dbReference type="HAMAP" id="MF_00170">
    <property type="entry name" value="Rib_5P_isom_A"/>
    <property type="match status" value="1"/>
</dbReference>
<feature type="binding site" evidence="2">
    <location>
        <begin position="81"/>
        <end position="84"/>
    </location>
    <ligand>
        <name>substrate</name>
    </ligand>
</feature>
<comment type="catalytic activity">
    <reaction evidence="2">
        <text>aldehydo-D-ribose 5-phosphate = D-ribulose 5-phosphate</text>
        <dbReference type="Rhea" id="RHEA:14657"/>
        <dbReference type="ChEBI" id="CHEBI:58121"/>
        <dbReference type="ChEBI" id="CHEBI:58273"/>
        <dbReference type="EC" id="5.3.1.6"/>
    </reaction>
</comment>
<dbReference type="PANTHER" id="PTHR43748:SF3">
    <property type="entry name" value="RIBOSE-5-PHOSPHATE ISOMERASE 3, CHLOROPLASTIC-RELATED"/>
    <property type="match status" value="1"/>
</dbReference>
<reference evidence="3 4" key="1">
    <citation type="journal article" date="2010" name="Microbiol. Resour. Announc.">
        <title>Comparative genomics of the bacterial genus Listeria: Genome evolution is characterized by limited gene acquisition and limited gene loss.</title>
        <authorList>
            <person name="den Bakker H.C."/>
            <person name="Cummings C.A."/>
            <person name="Ferreira V."/>
            <person name="Vatta P."/>
            <person name="Orsi R.H."/>
            <person name="Degoricija L."/>
            <person name="Barker M."/>
            <person name="Petrauskene O."/>
            <person name="Furtado M.R."/>
            <person name="Wiedmann M."/>
        </authorList>
    </citation>
    <scope>NUCLEOTIDE SEQUENCE [LARGE SCALE GENOMIC DNA]</scope>
    <source>
        <strain evidence="3 4">FSL S4-120</strain>
    </source>
</reference>
<evidence type="ECO:0000256" key="2">
    <source>
        <dbReference type="HAMAP-Rule" id="MF_00170"/>
    </source>
</evidence>
<dbReference type="SUPFAM" id="SSF100950">
    <property type="entry name" value="NagB/RpiA/CoA transferase-like"/>
    <property type="match status" value="1"/>
</dbReference>
<dbReference type="InterPro" id="IPR020672">
    <property type="entry name" value="Ribose5P_isomerase_typA_subgr"/>
</dbReference>
<dbReference type="EMBL" id="ADXF01000498">
    <property type="protein sequence ID" value="EFR88240.1"/>
    <property type="molecule type" value="Genomic_DNA"/>
</dbReference>
<comment type="subunit">
    <text evidence="2">Homodimer.</text>
</comment>
<dbReference type="Proteomes" id="UP000003412">
    <property type="component" value="Chromosome"/>
</dbReference>
<proteinExistence type="inferred from homology"/>
<sequence>MMNQKKIAGEKACEWIKDGMIVGLGTGSTVYYTIEKLGDMVAKGLQVTGVATSEETAKQAEKLGIPLKSLNDVTEIDVTIDGADEIDADFQGIKGGGGALLREKMVANASLKNIWVVSEEKFVRNLGEFPLPLEVIPFGWKQIQRELEKEDIETNLRKQSSGEVYVTNNGNYILDIVNQTFTDTAMWQEKLAQIPGVVEHGLFLDYVDMIICGKANGEIELIKK</sequence>
<feature type="binding site" evidence="2">
    <location>
        <position position="121"/>
    </location>
    <ligand>
        <name>substrate</name>
    </ligand>
</feature>
<comment type="pathway">
    <text evidence="2">Carbohydrate degradation; pentose phosphate pathway; D-ribose 5-phosphate from D-ribulose 5-phosphate (non-oxidative stage): step 1/1.</text>
</comment>
<dbReference type="InterPro" id="IPR050262">
    <property type="entry name" value="Ribose-5P_isomerase"/>
</dbReference>
<feature type="binding site" evidence="2">
    <location>
        <begin position="26"/>
        <end position="29"/>
    </location>
    <ligand>
        <name>substrate</name>
    </ligand>
</feature>
<dbReference type="InterPro" id="IPR037171">
    <property type="entry name" value="NagB/RpiA_transferase-like"/>
</dbReference>
<name>A0ABN0BYL6_9LIST</name>
<dbReference type="SUPFAM" id="SSF75445">
    <property type="entry name" value="D-ribose-5-phosphate isomerase (RpiA), lid domain"/>
    <property type="match status" value="1"/>
</dbReference>
<keyword evidence="1 2" id="KW-0413">Isomerase</keyword>
<evidence type="ECO:0000256" key="1">
    <source>
        <dbReference type="ARBA" id="ARBA00023235"/>
    </source>
</evidence>
<dbReference type="EC" id="5.3.1.6" evidence="2"/>
<comment type="caution">
    <text evidence="3">The sequence shown here is derived from an EMBL/GenBank/DDBJ whole genome shotgun (WGS) entry which is preliminary data.</text>
</comment>
<dbReference type="Gene3D" id="3.30.70.260">
    <property type="match status" value="1"/>
</dbReference>
<dbReference type="InterPro" id="IPR004788">
    <property type="entry name" value="Ribose5P_isomerase_type_A"/>
</dbReference>
<dbReference type="NCBIfam" id="NF001924">
    <property type="entry name" value="PRK00702.1"/>
    <property type="match status" value="1"/>
</dbReference>
<organism evidence="3 4">
    <name type="scientific">Listeria marthii FSL S4-120</name>
    <dbReference type="NCBI Taxonomy" id="702457"/>
    <lineage>
        <taxon>Bacteria</taxon>
        <taxon>Bacillati</taxon>
        <taxon>Bacillota</taxon>
        <taxon>Bacilli</taxon>
        <taxon>Bacillales</taxon>
        <taxon>Listeriaceae</taxon>
        <taxon>Listeria</taxon>
    </lineage>
</organism>
<comment type="function">
    <text evidence="2">Catalyzes the reversible conversion of ribose-5-phosphate to ribulose 5-phosphate.</text>
</comment>
<dbReference type="Pfam" id="PF06026">
    <property type="entry name" value="Rib_5-P_isom_A"/>
    <property type="match status" value="1"/>
</dbReference>
<dbReference type="NCBIfam" id="TIGR00021">
    <property type="entry name" value="rpiA"/>
    <property type="match status" value="1"/>
</dbReference>
<evidence type="ECO:0000313" key="4">
    <source>
        <dbReference type="Proteomes" id="UP000003412"/>
    </source>
</evidence>
<dbReference type="Gene3D" id="3.40.50.1360">
    <property type="match status" value="1"/>
</dbReference>
<dbReference type="PANTHER" id="PTHR43748">
    <property type="entry name" value="RIBOSE-5-PHOSPHATE ISOMERASE 3, CHLOROPLASTIC-RELATED"/>
    <property type="match status" value="1"/>
</dbReference>
<keyword evidence="4" id="KW-1185">Reference proteome</keyword>
<dbReference type="CDD" id="cd01398">
    <property type="entry name" value="RPI_A"/>
    <property type="match status" value="1"/>
</dbReference>
<evidence type="ECO:0000313" key="3">
    <source>
        <dbReference type="EMBL" id="EFR88240.1"/>
    </source>
</evidence>
<dbReference type="GO" id="GO:0016853">
    <property type="term" value="F:isomerase activity"/>
    <property type="evidence" value="ECO:0007669"/>
    <property type="project" value="UniProtKB-KW"/>
</dbReference>
<protein>
    <recommendedName>
        <fullName evidence="2">Ribose-5-phosphate isomerase A</fullName>
        <ecNumber evidence="2">5.3.1.6</ecNumber>
    </recommendedName>
    <alternativeName>
        <fullName evidence="2">Phosphoriboisomerase A</fullName>
        <shortName evidence="2">PRI</shortName>
    </alternativeName>
</protein>
<feature type="binding site" evidence="2">
    <location>
        <begin position="94"/>
        <end position="97"/>
    </location>
    <ligand>
        <name>substrate</name>
    </ligand>
</feature>
<comment type="similarity">
    <text evidence="2">Belongs to the ribose 5-phosphate isomerase family.</text>
</comment>
<gene>
    <name evidence="2" type="primary">rpiA</name>
    <name evidence="3" type="ORF">NT05LM_1188</name>
</gene>
<accession>A0ABN0BYL6</accession>